<dbReference type="GeneID" id="63775962"/>
<dbReference type="Gene3D" id="3.40.250.10">
    <property type="entry name" value="Rhodanese-like domain"/>
    <property type="match status" value="1"/>
</dbReference>
<dbReference type="Proteomes" id="UP000193689">
    <property type="component" value="Unassembled WGS sequence"/>
</dbReference>
<dbReference type="PANTHER" id="PTHR45431">
    <property type="entry name" value="RHODANESE-LIKE DOMAIN-CONTAINING PROTEIN 15, CHLOROPLASTIC"/>
    <property type="match status" value="1"/>
</dbReference>
<organism evidence="3 4">
    <name type="scientific">Pseudomassariella vexata</name>
    <dbReference type="NCBI Taxonomy" id="1141098"/>
    <lineage>
        <taxon>Eukaryota</taxon>
        <taxon>Fungi</taxon>
        <taxon>Dikarya</taxon>
        <taxon>Ascomycota</taxon>
        <taxon>Pezizomycotina</taxon>
        <taxon>Sordariomycetes</taxon>
        <taxon>Xylariomycetidae</taxon>
        <taxon>Amphisphaeriales</taxon>
        <taxon>Pseudomassariaceae</taxon>
        <taxon>Pseudomassariella</taxon>
    </lineage>
</organism>
<accession>A0A1Y2E6J6</accession>
<dbReference type="CDD" id="cd00158">
    <property type="entry name" value="RHOD"/>
    <property type="match status" value="1"/>
</dbReference>
<proteinExistence type="predicted"/>
<dbReference type="EMBL" id="MCFJ01000004">
    <property type="protein sequence ID" value="ORY67152.1"/>
    <property type="molecule type" value="Genomic_DNA"/>
</dbReference>
<dbReference type="PANTHER" id="PTHR45431:SF3">
    <property type="entry name" value="RHODANESE-LIKE DOMAIN-CONTAINING PROTEIN 15, CHLOROPLASTIC"/>
    <property type="match status" value="1"/>
</dbReference>
<feature type="domain" description="Rhodanese" evidence="2">
    <location>
        <begin position="1"/>
        <end position="89"/>
    </location>
</feature>
<protein>
    <submittedName>
        <fullName evidence="3">Rhodanese-like domain-containing protein</fullName>
    </submittedName>
</protein>
<gene>
    <name evidence="3" type="ORF">BCR38DRAFT_426212</name>
</gene>
<dbReference type="InterPro" id="IPR001763">
    <property type="entry name" value="Rhodanese-like_dom"/>
</dbReference>
<dbReference type="AlphaFoldDB" id="A0A1Y2E6J6"/>
<comment type="caution">
    <text evidence="3">The sequence shown here is derived from an EMBL/GenBank/DDBJ whole genome shotgun (WGS) entry which is preliminary data.</text>
</comment>
<dbReference type="InterPro" id="IPR052367">
    <property type="entry name" value="Thiosulfate_ST/Rhodanese-like"/>
</dbReference>
<evidence type="ECO:0000313" key="4">
    <source>
        <dbReference type="Proteomes" id="UP000193689"/>
    </source>
</evidence>
<dbReference type="SUPFAM" id="SSF52821">
    <property type="entry name" value="Rhodanese/Cell cycle control phosphatase"/>
    <property type="match status" value="1"/>
</dbReference>
<dbReference type="PROSITE" id="PS50206">
    <property type="entry name" value="RHODANESE_3"/>
    <property type="match status" value="1"/>
</dbReference>
<keyword evidence="4" id="KW-1185">Reference proteome</keyword>
<reference evidence="3 4" key="1">
    <citation type="submission" date="2016-07" db="EMBL/GenBank/DDBJ databases">
        <title>Pervasive Adenine N6-methylation of Active Genes in Fungi.</title>
        <authorList>
            <consortium name="DOE Joint Genome Institute"/>
            <person name="Mondo S.J."/>
            <person name="Dannebaum R.O."/>
            <person name="Kuo R.C."/>
            <person name="Labutti K."/>
            <person name="Haridas S."/>
            <person name="Kuo A."/>
            <person name="Salamov A."/>
            <person name="Ahrendt S.R."/>
            <person name="Lipzen A."/>
            <person name="Sullivan W."/>
            <person name="Andreopoulos W.B."/>
            <person name="Clum A."/>
            <person name="Lindquist E."/>
            <person name="Daum C."/>
            <person name="Ramamoorthy G.K."/>
            <person name="Gryganskyi A."/>
            <person name="Culley D."/>
            <person name="Magnuson J.K."/>
            <person name="James T.Y."/>
            <person name="O'Malley M.A."/>
            <person name="Stajich J.E."/>
            <person name="Spatafora J.W."/>
            <person name="Visel A."/>
            <person name="Grigoriev I.V."/>
        </authorList>
    </citation>
    <scope>NUCLEOTIDE SEQUENCE [LARGE SCALE GENOMIC DNA]</scope>
    <source>
        <strain evidence="3 4">CBS 129021</strain>
    </source>
</reference>
<name>A0A1Y2E6J6_9PEZI</name>
<evidence type="ECO:0000313" key="3">
    <source>
        <dbReference type="EMBL" id="ORY67152.1"/>
    </source>
</evidence>
<feature type="compositionally biased region" description="Basic and acidic residues" evidence="1">
    <location>
        <begin position="83"/>
        <end position="92"/>
    </location>
</feature>
<dbReference type="SMART" id="SM00450">
    <property type="entry name" value="RHOD"/>
    <property type="match status" value="1"/>
</dbReference>
<feature type="region of interest" description="Disordered" evidence="1">
    <location>
        <begin position="83"/>
        <end position="112"/>
    </location>
</feature>
<evidence type="ECO:0000256" key="1">
    <source>
        <dbReference type="SAM" id="MobiDB-lite"/>
    </source>
</evidence>
<evidence type="ECO:0000259" key="2">
    <source>
        <dbReference type="PROSITE" id="PS50206"/>
    </source>
</evidence>
<dbReference type="InterPro" id="IPR036873">
    <property type="entry name" value="Rhodanese-like_dom_sf"/>
</dbReference>
<dbReference type="RefSeq" id="XP_040717776.1">
    <property type="nucleotide sequence ID" value="XM_040859750.1"/>
</dbReference>
<dbReference type="Pfam" id="PF00581">
    <property type="entry name" value="Rhodanese"/>
    <property type="match status" value="1"/>
</dbReference>
<dbReference type="STRING" id="1141098.A0A1Y2E6J6"/>
<dbReference type="OrthoDB" id="361797at2759"/>
<dbReference type="InParanoid" id="A0A1Y2E6J6"/>
<sequence length="138" mass="14653">MSTNTLLIDVRSPAEYATGFLPNALNIEYTQIHHLATRPGVQLDDEITLYCRSGRRSAIALQELQSLGFTNVRDIGSFEDARETLEAERGARGNEVSGVGGGNSSEADASGAGLAAASKREVQVAFEELLTGLERVGG</sequence>